<evidence type="ECO:0000313" key="3">
    <source>
        <dbReference type="Proteomes" id="UP000006158"/>
    </source>
</evidence>
<sequence length="131" mass="13947">MAGFGLHSDLSRRAVYAVMAAAMGTTVTAVATVAAPHAAAEEFVYLLNVTVRPGYNFASPDAALTYGRGVCAKLAEGTAYGQLVDDVRRDFGTADEFQASYLVSQAVNELCPEMIWQLRSSASGYRSGEVR</sequence>
<evidence type="ECO:0000313" key="2">
    <source>
        <dbReference type="EMBL" id="AFP36828.1"/>
    </source>
</evidence>
<evidence type="ECO:0000259" key="1">
    <source>
        <dbReference type="Pfam" id="PF05305"/>
    </source>
</evidence>
<feature type="domain" description="DUF732" evidence="1">
    <location>
        <begin position="48"/>
        <end position="113"/>
    </location>
</feature>
<reference evidence="2 3" key="1">
    <citation type="journal article" date="2007" name="Genome Biol.">
        <title>Interrupted coding sequences in Mycobacterium smegmatis: authentic mutations or sequencing errors?</title>
        <authorList>
            <person name="Deshayes C."/>
            <person name="Perrodou E."/>
            <person name="Gallien S."/>
            <person name="Euphrasie D."/>
            <person name="Schaeffer C."/>
            <person name="Van-Dorsselaer A."/>
            <person name="Poch O."/>
            <person name="Lecompte O."/>
            <person name="Reyrat J.M."/>
        </authorList>
    </citation>
    <scope>NUCLEOTIDE SEQUENCE [LARGE SCALE GENOMIC DNA]</scope>
    <source>
        <strain evidence="3">ATCC 700084 / mc(2)155</strain>
    </source>
</reference>
<name>I7FD43_MYCS2</name>
<dbReference type="PATRIC" id="fig|246196.56.peg.353"/>
<dbReference type="Pfam" id="PF05305">
    <property type="entry name" value="DUF732"/>
    <property type="match status" value="1"/>
</dbReference>
<dbReference type="InterPro" id="IPR007969">
    <property type="entry name" value="DUF732"/>
</dbReference>
<dbReference type="KEGG" id="msg:MSMEI_0347"/>
<reference evidence="2 3" key="2">
    <citation type="journal article" date="2009" name="Genome Res.">
        <title>Ortho-proteogenomics: multiple proteomes investigation through orthology and a new MS-based protocol.</title>
        <authorList>
            <person name="Gallien S."/>
            <person name="Perrodou E."/>
            <person name="Carapito C."/>
            <person name="Deshayes C."/>
            <person name="Reyrat J.M."/>
            <person name="Van Dorsselaer A."/>
            <person name="Poch O."/>
            <person name="Schaeffer C."/>
            <person name="Lecompte O."/>
        </authorList>
    </citation>
    <scope>NUCLEOTIDE SEQUENCE [LARGE SCALE GENOMIC DNA]</scope>
    <source>
        <strain evidence="3">ATCC 700084 / mc(2)155</strain>
    </source>
</reference>
<protein>
    <recommendedName>
        <fullName evidence="1">DUF732 domain-containing protein</fullName>
    </recommendedName>
</protein>
<accession>I7FD43</accession>
<organism evidence="2 3">
    <name type="scientific">Mycolicibacterium smegmatis (strain ATCC 700084 / mc(2)155)</name>
    <name type="common">Mycobacterium smegmatis</name>
    <dbReference type="NCBI Taxonomy" id="246196"/>
    <lineage>
        <taxon>Bacteria</taxon>
        <taxon>Bacillati</taxon>
        <taxon>Actinomycetota</taxon>
        <taxon>Actinomycetes</taxon>
        <taxon>Mycobacteriales</taxon>
        <taxon>Mycobacteriaceae</taxon>
        <taxon>Mycolicibacterium</taxon>
    </lineage>
</organism>
<proteinExistence type="predicted"/>
<dbReference type="EMBL" id="CP001663">
    <property type="protein sequence ID" value="AFP36828.1"/>
    <property type="molecule type" value="Genomic_DNA"/>
</dbReference>
<dbReference type="AlphaFoldDB" id="I7FD43"/>
<gene>
    <name evidence="2" type="ordered locus">MSMEI_0347</name>
</gene>
<dbReference type="Proteomes" id="UP000006158">
    <property type="component" value="Chromosome"/>
</dbReference>